<feature type="domain" description="PHD-type" evidence="5">
    <location>
        <begin position="1"/>
        <end position="59"/>
    </location>
</feature>
<dbReference type="Gene3D" id="3.30.40.10">
    <property type="entry name" value="Zinc/RING finger domain, C3HC4 (zinc finger)"/>
    <property type="match status" value="1"/>
</dbReference>
<reference evidence="8" key="2">
    <citation type="submission" date="2021-02" db="UniProtKB">
        <authorList>
            <consortium name="EnsemblMetazoa"/>
        </authorList>
    </citation>
    <scope>IDENTIFICATION</scope>
    <source>
        <strain evidence="8">JHB</strain>
    </source>
</reference>
<dbReference type="PANTHER" id="PTHR38926">
    <property type="entry name" value="F-BOX DOMAIN CONTAINING PROTEIN, EXPRESSED"/>
    <property type="match status" value="1"/>
</dbReference>
<dbReference type="EMBL" id="DS232608">
    <property type="protein sequence ID" value="EDS44000.1"/>
    <property type="molecule type" value="Genomic_DNA"/>
</dbReference>
<evidence type="ECO:0000259" key="5">
    <source>
        <dbReference type="PROSITE" id="PS50016"/>
    </source>
</evidence>
<dbReference type="InterPro" id="IPR019787">
    <property type="entry name" value="Znf_PHD-finger"/>
</dbReference>
<dbReference type="VEuPathDB" id="VectorBase:CPIJ016531"/>
<dbReference type="InterPro" id="IPR019786">
    <property type="entry name" value="Zinc_finger_PHD-type_CS"/>
</dbReference>
<dbReference type="Gene3D" id="3.80.10.10">
    <property type="entry name" value="Ribonuclease Inhibitor"/>
    <property type="match status" value="2"/>
</dbReference>
<dbReference type="KEGG" id="cqu:CpipJ_CPIJ016531"/>
<dbReference type="HOGENOM" id="CLU_463264_0_0_1"/>
<dbReference type="EnsemblMetazoa" id="CPIJ016531-RA">
    <property type="protein sequence ID" value="CPIJ016531-PA"/>
    <property type="gene ID" value="CPIJ016531"/>
</dbReference>
<keyword evidence="1" id="KW-0479">Metal-binding</keyword>
<keyword evidence="9" id="KW-1185">Reference proteome</keyword>
<evidence type="ECO:0008006" key="10">
    <source>
        <dbReference type="Google" id="ProtNLM"/>
    </source>
</evidence>
<evidence type="ECO:0000313" key="7">
    <source>
        <dbReference type="EMBL" id="EDS44000.1"/>
    </source>
</evidence>
<sequence length="589" mass="66430">MVSCEICSRSVCSTEKKVKCSGPCAKVFHLLCADLNKTYGRALAAEVGLYWFCAECRGILVGQKGGTLLADLFKRVDTIEKAICRGDSGEDFINGGTAEVSALELLPVEIWVKVFQNLSRYQLRQIRQTCRSWNQIVGSSTSLMNKLMLRLPKGIILDQHSEEAELLLSCKNRYLHVVLDQIRIVRVNRWWLSVAENLESLSITKSPITIASLLAMLKPLHNLKSLTLSCGPFVDARNCPTKLNFKLPALETLVLEEVDQSDLLDVFAHVCPRLKVLKLPTGSCAETHPQKVVKLVAAVKGTLQEVELPILQRLWLMLGSIDELHFKGIGFSACNEQLAMKQSHLMNLVQKFPTVEMLNLSSTIISLDATFEAIGKHLTNLKRLQISPRGSSAPLSTTFLHQMLDLTHLDITGCNRYYSSNELSFTNCRNNSLKFLSLKNLQISKPYSGAFPYITHLNLSDCKVDSWSVIFDPTLPSLRHITLDSVSVEKFDDYLADYMENLQHLSIRKYCGLRGGIGGRGGREIWITRRAIPEDRTGRNQFAIEEAVSVWCFTFRERLPPYLMELVSHVLETMEEVCWECDWTIEIKN</sequence>
<keyword evidence="2 4" id="KW-0863">Zinc-finger</keyword>
<name>B0XB30_CULQU</name>
<dbReference type="SUPFAM" id="SSF81383">
    <property type="entry name" value="F-box domain"/>
    <property type="match status" value="1"/>
</dbReference>
<organism>
    <name type="scientific">Culex quinquefasciatus</name>
    <name type="common">Southern house mosquito</name>
    <name type="synonym">Culex pungens</name>
    <dbReference type="NCBI Taxonomy" id="7176"/>
    <lineage>
        <taxon>Eukaryota</taxon>
        <taxon>Metazoa</taxon>
        <taxon>Ecdysozoa</taxon>
        <taxon>Arthropoda</taxon>
        <taxon>Hexapoda</taxon>
        <taxon>Insecta</taxon>
        <taxon>Pterygota</taxon>
        <taxon>Neoptera</taxon>
        <taxon>Endopterygota</taxon>
        <taxon>Diptera</taxon>
        <taxon>Nematocera</taxon>
        <taxon>Culicoidea</taxon>
        <taxon>Culicidae</taxon>
        <taxon>Culicinae</taxon>
        <taxon>Culicini</taxon>
        <taxon>Culex</taxon>
        <taxon>Culex</taxon>
    </lineage>
</organism>
<accession>B0XB30</accession>
<dbReference type="SMART" id="SM00256">
    <property type="entry name" value="FBOX"/>
    <property type="match status" value="1"/>
</dbReference>
<dbReference type="InterPro" id="IPR001810">
    <property type="entry name" value="F-box_dom"/>
</dbReference>
<dbReference type="Proteomes" id="UP000002320">
    <property type="component" value="Unassembled WGS sequence"/>
</dbReference>
<dbReference type="STRING" id="7176.B0XB30"/>
<evidence type="ECO:0000256" key="4">
    <source>
        <dbReference type="PROSITE-ProRule" id="PRU00146"/>
    </source>
</evidence>
<dbReference type="Pfam" id="PF12937">
    <property type="entry name" value="F-box-like"/>
    <property type="match status" value="1"/>
</dbReference>
<gene>
    <name evidence="8" type="primary">6050207</name>
    <name evidence="7" type="ORF">CpipJ_CPIJ016531</name>
</gene>
<proteinExistence type="predicted"/>
<dbReference type="AlphaFoldDB" id="B0XB30"/>
<evidence type="ECO:0000259" key="6">
    <source>
        <dbReference type="PROSITE" id="PS50181"/>
    </source>
</evidence>
<reference evidence="7" key="1">
    <citation type="submission" date="2007-03" db="EMBL/GenBank/DDBJ databases">
        <title>Annotation of Culex pipiens quinquefasciatus.</title>
        <authorList>
            <consortium name="The Broad Institute Genome Sequencing Platform"/>
            <person name="Atkinson P.W."/>
            <person name="Hemingway J."/>
            <person name="Christensen B.M."/>
            <person name="Higgs S."/>
            <person name="Kodira C."/>
            <person name="Hannick L."/>
            <person name="Megy K."/>
            <person name="O'Leary S."/>
            <person name="Pearson M."/>
            <person name="Haas B.J."/>
            <person name="Mauceli E."/>
            <person name="Wortman J.R."/>
            <person name="Lee N.H."/>
            <person name="Guigo R."/>
            <person name="Stanke M."/>
            <person name="Alvarado L."/>
            <person name="Amedeo P."/>
            <person name="Antoine C.H."/>
            <person name="Arensburger P."/>
            <person name="Bidwell S.L."/>
            <person name="Crawford M."/>
            <person name="Camaro F."/>
            <person name="Devon K."/>
            <person name="Engels R."/>
            <person name="Hammond M."/>
            <person name="Howarth C."/>
            <person name="Koehrsen M."/>
            <person name="Lawson D."/>
            <person name="Montgomery P."/>
            <person name="Nene V."/>
            <person name="Nusbaum C."/>
            <person name="Puiu D."/>
            <person name="Romero-Severson J."/>
            <person name="Severson D.W."/>
            <person name="Shumway M."/>
            <person name="Sisk P."/>
            <person name="Stolte C."/>
            <person name="Zeng Q."/>
            <person name="Eisenstadt E."/>
            <person name="Fraser-Liggett C."/>
            <person name="Strausberg R."/>
            <person name="Galagan J."/>
            <person name="Birren B."/>
            <person name="Collins F.H."/>
        </authorList>
    </citation>
    <scope>NUCLEOTIDE SEQUENCE [LARGE SCALE GENOMIC DNA]</scope>
    <source>
        <strain evidence="7">JHB</strain>
    </source>
</reference>
<dbReference type="InterPro" id="IPR036047">
    <property type="entry name" value="F-box-like_dom_sf"/>
</dbReference>
<evidence type="ECO:0000313" key="8">
    <source>
        <dbReference type="EnsemblMetazoa" id="CPIJ016531-PA"/>
    </source>
</evidence>
<dbReference type="GO" id="GO:0008270">
    <property type="term" value="F:zinc ion binding"/>
    <property type="evidence" value="ECO:0007669"/>
    <property type="project" value="UniProtKB-KW"/>
</dbReference>
<dbReference type="SUPFAM" id="SSF52058">
    <property type="entry name" value="L domain-like"/>
    <property type="match status" value="1"/>
</dbReference>
<feature type="domain" description="F-box" evidence="6">
    <location>
        <begin position="100"/>
        <end position="147"/>
    </location>
</feature>
<dbReference type="SUPFAM" id="SSF57903">
    <property type="entry name" value="FYVE/PHD zinc finger"/>
    <property type="match status" value="1"/>
</dbReference>
<dbReference type="PROSITE" id="PS50181">
    <property type="entry name" value="FBOX"/>
    <property type="match status" value="1"/>
</dbReference>
<dbReference type="PROSITE" id="PS50016">
    <property type="entry name" value="ZF_PHD_2"/>
    <property type="match status" value="1"/>
</dbReference>
<dbReference type="VEuPathDB" id="VectorBase:CQUJHB013004"/>
<dbReference type="InParanoid" id="B0XB30"/>
<dbReference type="InterPro" id="IPR011011">
    <property type="entry name" value="Znf_FYVE_PHD"/>
</dbReference>
<keyword evidence="3" id="KW-0862">Zinc</keyword>
<dbReference type="InterPro" id="IPR032675">
    <property type="entry name" value="LRR_dom_sf"/>
</dbReference>
<evidence type="ECO:0000313" key="9">
    <source>
        <dbReference type="Proteomes" id="UP000002320"/>
    </source>
</evidence>
<dbReference type="PROSITE" id="PS01359">
    <property type="entry name" value="ZF_PHD_1"/>
    <property type="match status" value="1"/>
</dbReference>
<evidence type="ECO:0000256" key="2">
    <source>
        <dbReference type="ARBA" id="ARBA00022771"/>
    </source>
</evidence>
<dbReference type="InterPro" id="IPR013083">
    <property type="entry name" value="Znf_RING/FYVE/PHD"/>
</dbReference>
<protein>
    <recommendedName>
        <fullName evidence="10">F-box domain-containing protein</fullName>
    </recommendedName>
</protein>
<evidence type="ECO:0000256" key="3">
    <source>
        <dbReference type="ARBA" id="ARBA00022833"/>
    </source>
</evidence>
<evidence type="ECO:0000256" key="1">
    <source>
        <dbReference type="ARBA" id="ARBA00022723"/>
    </source>
</evidence>
<dbReference type="OrthoDB" id="435188at2759"/>
<dbReference type="CDD" id="cd09917">
    <property type="entry name" value="F-box_SF"/>
    <property type="match status" value="1"/>
</dbReference>
<dbReference type="PANTHER" id="PTHR38926:SF64">
    <property type="entry name" value="F-BOX DOMAIN-CONTAINING PROTEIN"/>
    <property type="match status" value="1"/>
</dbReference>